<evidence type="ECO:0000256" key="4">
    <source>
        <dbReference type="ARBA" id="ARBA00022989"/>
    </source>
</evidence>
<dbReference type="Proteomes" id="UP001152795">
    <property type="component" value="Unassembled WGS sequence"/>
</dbReference>
<keyword evidence="3" id="KW-0677">Repeat</keyword>
<name>A0A7D9LM72_PARCT</name>
<proteinExistence type="predicted"/>
<dbReference type="InterPro" id="IPR037721">
    <property type="entry name" value="Ferlin"/>
</dbReference>
<keyword evidence="8" id="KW-1185">Reference proteome</keyword>
<feature type="domain" description="Ferlin dsRNA-binding" evidence="6">
    <location>
        <begin position="12"/>
        <end position="93"/>
    </location>
</feature>
<dbReference type="AlphaFoldDB" id="A0A7D9LM72"/>
<dbReference type="GO" id="GO:0007009">
    <property type="term" value="P:plasma membrane organization"/>
    <property type="evidence" value="ECO:0007669"/>
    <property type="project" value="TreeGrafter"/>
</dbReference>
<evidence type="ECO:0000256" key="3">
    <source>
        <dbReference type="ARBA" id="ARBA00022737"/>
    </source>
</evidence>
<keyword evidence="2" id="KW-0812">Transmembrane</keyword>
<protein>
    <submittedName>
        <fullName evidence="7">Fer-1 5</fullName>
    </submittedName>
</protein>
<gene>
    <name evidence="7" type="ORF">PACLA_8A029692</name>
</gene>
<evidence type="ECO:0000256" key="2">
    <source>
        <dbReference type="ARBA" id="ARBA00022692"/>
    </source>
</evidence>
<dbReference type="PANTHER" id="PTHR12546">
    <property type="entry name" value="FER-1-LIKE"/>
    <property type="match status" value="1"/>
</dbReference>
<dbReference type="Pfam" id="PF22901">
    <property type="entry name" value="dsrm_Ferlin"/>
    <property type="match status" value="1"/>
</dbReference>
<reference evidence="7" key="1">
    <citation type="submission" date="2020-04" db="EMBL/GenBank/DDBJ databases">
        <authorList>
            <person name="Alioto T."/>
            <person name="Alioto T."/>
            <person name="Gomez Garrido J."/>
        </authorList>
    </citation>
    <scope>NUCLEOTIDE SEQUENCE</scope>
    <source>
        <strain evidence="7">A484AB</strain>
    </source>
</reference>
<comment type="caution">
    <text evidence="7">The sequence shown here is derived from an EMBL/GenBank/DDBJ whole genome shotgun (WGS) entry which is preliminary data.</text>
</comment>
<dbReference type="InterPro" id="IPR055072">
    <property type="entry name" value="Ferlin_DSRM"/>
</dbReference>
<dbReference type="OrthoDB" id="10059618at2759"/>
<dbReference type="EMBL" id="CACRXK020019409">
    <property type="protein sequence ID" value="CAB4033622.1"/>
    <property type="molecule type" value="Genomic_DNA"/>
</dbReference>
<dbReference type="PANTHER" id="PTHR12546:SF33">
    <property type="entry name" value="SPERM VESICLE FUSION PROTEIN FER-1"/>
    <property type="match status" value="1"/>
</dbReference>
<comment type="subcellular location">
    <subcellularLocation>
        <location evidence="1">Membrane</location>
    </subcellularLocation>
</comment>
<evidence type="ECO:0000256" key="5">
    <source>
        <dbReference type="ARBA" id="ARBA00023136"/>
    </source>
</evidence>
<keyword evidence="5" id="KW-0472">Membrane</keyword>
<accession>A0A7D9LM72</accession>
<keyword evidence="4" id="KW-1133">Transmembrane helix</keyword>
<dbReference type="GO" id="GO:0061025">
    <property type="term" value="P:membrane fusion"/>
    <property type="evidence" value="ECO:0007669"/>
    <property type="project" value="TreeGrafter"/>
</dbReference>
<evidence type="ECO:0000256" key="1">
    <source>
        <dbReference type="ARBA" id="ARBA00004370"/>
    </source>
</evidence>
<organism evidence="7 8">
    <name type="scientific">Paramuricea clavata</name>
    <name type="common">Red gorgonian</name>
    <name type="synonym">Violescent sea-whip</name>
    <dbReference type="NCBI Taxonomy" id="317549"/>
    <lineage>
        <taxon>Eukaryota</taxon>
        <taxon>Metazoa</taxon>
        <taxon>Cnidaria</taxon>
        <taxon>Anthozoa</taxon>
        <taxon>Octocorallia</taxon>
        <taxon>Malacalcyonacea</taxon>
        <taxon>Plexauridae</taxon>
        <taxon>Paramuricea</taxon>
    </lineage>
</organism>
<evidence type="ECO:0000313" key="7">
    <source>
        <dbReference type="EMBL" id="CAB4033622.1"/>
    </source>
</evidence>
<evidence type="ECO:0000259" key="6">
    <source>
        <dbReference type="Pfam" id="PF22901"/>
    </source>
</evidence>
<evidence type="ECO:0000313" key="8">
    <source>
        <dbReference type="Proteomes" id="UP001152795"/>
    </source>
</evidence>
<sequence>MNLTNIFFSFRSGTDRWRFGSKYTPSKILNKYCEVFDIEPNFPEENRGKKVTLIRSEFDKRHFRISDFENSETDLTHAGGNKERLSLHVLNHLKGDHKMVPEHVETRDLTNKLFPGFSQGKLEMFIDIFPEMYGKPGPPIDITPRKPKQYELRVIVWNTKDVEPQEKNIYGDEMSDIFVKCRMTGIDDVQKTDTHFR</sequence>
<dbReference type="GO" id="GO:0016020">
    <property type="term" value="C:membrane"/>
    <property type="evidence" value="ECO:0007669"/>
    <property type="project" value="UniProtKB-SubCell"/>
</dbReference>